<organism evidence="2 3">
    <name type="scientific">Spiroplasma cantharicola</name>
    <dbReference type="NCBI Taxonomy" id="362837"/>
    <lineage>
        <taxon>Bacteria</taxon>
        <taxon>Bacillati</taxon>
        <taxon>Mycoplasmatota</taxon>
        <taxon>Mollicutes</taxon>
        <taxon>Entomoplasmatales</taxon>
        <taxon>Spiroplasmataceae</taxon>
        <taxon>Spiroplasma</taxon>
    </lineage>
</organism>
<keyword evidence="1" id="KW-1133">Transmembrane helix</keyword>
<name>A0A0M4KBL5_9MOLU</name>
<dbReference type="PATRIC" id="fig|362837.3.peg.80"/>
<feature type="transmembrane region" description="Helical" evidence="1">
    <location>
        <begin position="7"/>
        <end position="33"/>
    </location>
</feature>
<proteinExistence type="predicted"/>
<feature type="transmembrane region" description="Helical" evidence="1">
    <location>
        <begin position="80"/>
        <end position="99"/>
    </location>
</feature>
<feature type="transmembrane region" description="Helical" evidence="1">
    <location>
        <begin position="105"/>
        <end position="123"/>
    </location>
</feature>
<evidence type="ECO:0000313" key="2">
    <source>
        <dbReference type="EMBL" id="ALD65990.1"/>
    </source>
</evidence>
<evidence type="ECO:0000313" key="3">
    <source>
        <dbReference type="Proteomes" id="UP000063919"/>
    </source>
</evidence>
<evidence type="ECO:0000256" key="1">
    <source>
        <dbReference type="SAM" id="Phobius"/>
    </source>
</evidence>
<keyword evidence="1" id="KW-0812">Transmembrane</keyword>
<sequence>MTKTSKGLGLAGVIISIVFSSLVTVIAILGAIALQQEPGLIESDIVTTFVIGFLIVSLGISLILYILILVFLKSKNEKRILAAGIIEIVVSGLSLLTILTSTYALLSLIPSALMLASGIMICVEYNKFKKENNTNLNPTVNVTENDQNKEV</sequence>
<keyword evidence="3" id="KW-1185">Reference proteome</keyword>
<protein>
    <submittedName>
        <fullName evidence="2">Uncharacterized protein</fullName>
    </submittedName>
</protein>
<reference evidence="2 3" key="1">
    <citation type="journal article" date="2015" name="Genome Announc.">
        <title>Complete Genome Sequence of Spiroplasma cantharicola CC-1T (DSM 21588), a Bacterium Isolated from Soldier Beetle (Cantharis carolinus).</title>
        <authorList>
            <person name="Lo W.S."/>
            <person name="Liu P.Y."/>
            <person name="Kuo C.H."/>
        </authorList>
    </citation>
    <scope>NUCLEOTIDE SEQUENCE [LARGE SCALE GENOMIC DNA]</scope>
    <source>
        <strain evidence="2 3">CC-1</strain>
    </source>
</reference>
<dbReference type="KEGG" id="scj:SCANT_v1c00800"/>
<gene>
    <name evidence="2" type="ORF">SCANT_v1c00800</name>
</gene>
<dbReference type="RefSeq" id="WP_053945769.1">
    <property type="nucleotide sequence ID" value="NZ_CP012622.1"/>
</dbReference>
<dbReference type="AlphaFoldDB" id="A0A0M4KBL5"/>
<dbReference type="Proteomes" id="UP000063919">
    <property type="component" value="Chromosome"/>
</dbReference>
<keyword evidence="1" id="KW-0472">Membrane</keyword>
<feature type="transmembrane region" description="Helical" evidence="1">
    <location>
        <begin position="45"/>
        <end position="68"/>
    </location>
</feature>
<accession>A0A0M4KBL5</accession>
<dbReference type="EMBL" id="CP012622">
    <property type="protein sequence ID" value="ALD65990.1"/>
    <property type="molecule type" value="Genomic_DNA"/>
</dbReference>